<comment type="subcellular location">
    <subcellularLocation>
        <location evidence="1">Cell outer membrane</location>
    </subcellularLocation>
</comment>
<dbReference type="AlphaFoldDB" id="A0A2S7WYC4"/>
<dbReference type="Pfam" id="PF07980">
    <property type="entry name" value="SusD_RagB"/>
    <property type="match status" value="1"/>
</dbReference>
<evidence type="ECO:0008006" key="11">
    <source>
        <dbReference type="Google" id="ProtNLM"/>
    </source>
</evidence>
<protein>
    <recommendedName>
        <fullName evidence="11">RagB/SusD family nutrient uptake outer membrane protein</fullName>
    </recommendedName>
</protein>
<organism evidence="9 10">
    <name type="scientific">Polaribacter glomeratus</name>
    <dbReference type="NCBI Taxonomy" id="102"/>
    <lineage>
        <taxon>Bacteria</taxon>
        <taxon>Pseudomonadati</taxon>
        <taxon>Bacteroidota</taxon>
        <taxon>Flavobacteriia</taxon>
        <taxon>Flavobacteriales</taxon>
        <taxon>Flavobacteriaceae</taxon>
    </lineage>
</organism>
<evidence type="ECO:0000259" key="8">
    <source>
        <dbReference type="Pfam" id="PF14322"/>
    </source>
</evidence>
<keyword evidence="4" id="KW-0472">Membrane</keyword>
<feature type="signal peptide" evidence="6">
    <location>
        <begin position="1"/>
        <end position="21"/>
    </location>
</feature>
<evidence type="ECO:0000313" key="9">
    <source>
        <dbReference type="EMBL" id="PQJ82580.1"/>
    </source>
</evidence>
<reference evidence="9 10" key="1">
    <citation type="submission" date="2016-12" db="EMBL/GenBank/DDBJ databases">
        <title>Trade-off between light-utilization and light-protection in marine flavobacteria.</title>
        <authorList>
            <person name="Kumagai Y."/>
            <person name="Yoshizawa S."/>
            <person name="Kogure K."/>
            <person name="Iwasaki W."/>
        </authorList>
    </citation>
    <scope>NUCLEOTIDE SEQUENCE [LARGE SCALE GENOMIC DNA]</scope>
    <source>
        <strain evidence="9 10">ATCC 43844</strain>
    </source>
</reference>
<evidence type="ECO:0000256" key="3">
    <source>
        <dbReference type="ARBA" id="ARBA00022729"/>
    </source>
</evidence>
<dbReference type="InterPro" id="IPR033985">
    <property type="entry name" value="SusD-like_N"/>
</dbReference>
<evidence type="ECO:0000256" key="1">
    <source>
        <dbReference type="ARBA" id="ARBA00004442"/>
    </source>
</evidence>
<accession>A0A2S7WYC4</accession>
<dbReference type="EMBL" id="MSCM01000001">
    <property type="protein sequence ID" value="PQJ82580.1"/>
    <property type="molecule type" value="Genomic_DNA"/>
</dbReference>
<feature type="domain" description="RagB/SusD" evidence="7">
    <location>
        <begin position="395"/>
        <end position="547"/>
    </location>
</feature>
<feature type="chain" id="PRO_5015491105" description="RagB/SusD family nutrient uptake outer membrane protein" evidence="6">
    <location>
        <begin position="22"/>
        <end position="547"/>
    </location>
</feature>
<proteinExistence type="inferred from homology"/>
<keyword evidence="3 6" id="KW-0732">Signal</keyword>
<dbReference type="RefSeq" id="WP_105021132.1">
    <property type="nucleotide sequence ID" value="NZ_MSCM01000001.1"/>
</dbReference>
<comment type="caution">
    <text evidence="9">The sequence shown here is derived from an EMBL/GenBank/DDBJ whole genome shotgun (WGS) entry which is preliminary data.</text>
</comment>
<feature type="domain" description="SusD-like N-terminal" evidence="8">
    <location>
        <begin position="91"/>
        <end position="213"/>
    </location>
</feature>
<dbReference type="InterPro" id="IPR011990">
    <property type="entry name" value="TPR-like_helical_dom_sf"/>
</dbReference>
<evidence type="ECO:0000313" key="10">
    <source>
        <dbReference type="Proteomes" id="UP000239068"/>
    </source>
</evidence>
<dbReference type="SUPFAM" id="SSF48452">
    <property type="entry name" value="TPR-like"/>
    <property type="match status" value="1"/>
</dbReference>
<keyword evidence="5" id="KW-0998">Cell outer membrane</keyword>
<evidence type="ECO:0000256" key="5">
    <source>
        <dbReference type="ARBA" id="ARBA00023237"/>
    </source>
</evidence>
<comment type="similarity">
    <text evidence="2">Belongs to the SusD family.</text>
</comment>
<evidence type="ECO:0000259" key="7">
    <source>
        <dbReference type="Pfam" id="PF07980"/>
    </source>
</evidence>
<dbReference type="InterPro" id="IPR012944">
    <property type="entry name" value="SusD_RagB_dom"/>
</dbReference>
<dbReference type="OrthoDB" id="5694214at2"/>
<dbReference type="PROSITE" id="PS51257">
    <property type="entry name" value="PROKAR_LIPOPROTEIN"/>
    <property type="match status" value="1"/>
</dbReference>
<name>A0A2S7WYC4_9FLAO</name>
<evidence type="ECO:0000256" key="4">
    <source>
        <dbReference type="ARBA" id="ARBA00023136"/>
    </source>
</evidence>
<dbReference type="GO" id="GO:0009279">
    <property type="term" value="C:cell outer membrane"/>
    <property type="evidence" value="ECO:0007669"/>
    <property type="project" value="UniProtKB-SubCell"/>
</dbReference>
<dbReference type="Gene3D" id="1.25.40.390">
    <property type="match status" value="1"/>
</dbReference>
<gene>
    <name evidence="9" type="ORF">BTO16_08330</name>
</gene>
<sequence>MKKIKIIIFSCSIFLLLISCSEDVLDVTPRHFIGPDNLFVDASGFDSGLNGLYALFRRERGGERSGTDNNDLLIDIAISGTDNAYGNHRSGWCRVGNEYDTRNIPEEAHNRNFFTYLYQVVGSANAIISRAEDPGIDWTPTEKNRVIGEARLFRAWAYRHLTFTYGDVPLSLVELTGSTVRSDWTRTPVAEVRAQMLEDLLFAEANLPKTSSNPGKLVQGVATHYLAELYLTLDDYPNAITKASNLINGVNGSYSLIQSRYGVKSSIPGTPFTDMFLQGNSNKTEGNTEVLWVMQMERDVNGGGVNIMRRWFRNRSFQVRVNGSRGYFSFTDDAGGRGIGRVGPTQFALELYEESDHRGGRFAWRTYEVLNNPSNIPNGFALGDTIFFDYKNKMEPNNQASWPSTRKWDNAFNNDPKEPLNAVGEGYNDQVYLRLAETYLVLAEAQLKNSNPGGAATTINFLRRRANASLISAADVTVDFILDERSRELWSEEHRRYSLARNNKLVERYRLYARRYSSSIADKDKLMPIPQSVIDANTTPMEQNPGY</sequence>
<evidence type="ECO:0000256" key="6">
    <source>
        <dbReference type="SAM" id="SignalP"/>
    </source>
</evidence>
<dbReference type="Proteomes" id="UP000239068">
    <property type="component" value="Unassembled WGS sequence"/>
</dbReference>
<evidence type="ECO:0000256" key="2">
    <source>
        <dbReference type="ARBA" id="ARBA00006275"/>
    </source>
</evidence>
<dbReference type="Pfam" id="PF14322">
    <property type="entry name" value="SusD-like_3"/>
    <property type="match status" value="1"/>
</dbReference>
<keyword evidence="10" id="KW-1185">Reference proteome</keyword>